<evidence type="ECO:0000256" key="15">
    <source>
        <dbReference type="RuleBase" id="RU000685"/>
    </source>
</evidence>
<dbReference type="FunFam" id="1.20.5.170:FF:000033">
    <property type="entry name" value="Lamin A/C"/>
    <property type="match status" value="1"/>
</dbReference>
<dbReference type="GO" id="GO:0006998">
    <property type="term" value="P:nuclear envelope organization"/>
    <property type="evidence" value="ECO:0007669"/>
    <property type="project" value="TreeGrafter"/>
</dbReference>
<evidence type="ECO:0000256" key="3">
    <source>
        <dbReference type="ARBA" id="ARBA00022553"/>
    </source>
</evidence>
<dbReference type="InterPro" id="IPR001377">
    <property type="entry name" value="Ribosomal_eS6"/>
</dbReference>
<dbReference type="GO" id="GO:0005882">
    <property type="term" value="C:intermediate filament"/>
    <property type="evidence" value="ECO:0007669"/>
    <property type="project" value="UniProtKB-KW"/>
</dbReference>
<keyword evidence="4 15" id="KW-0403">Intermediate filament</keyword>
<organism evidence="20 21">
    <name type="scientific">Tupaia chinensis</name>
    <name type="common">Chinese tree shrew</name>
    <name type="synonym">Tupaia belangeri chinensis</name>
    <dbReference type="NCBI Taxonomy" id="246437"/>
    <lineage>
        <taxon>Eukaryota</taxon>
        <taxon>Metazoa</taxon>
        <taxon>Chordata</taxon>
        <taxon>Craniata</taxon>
        <taxon>Vertebrata</taxon>
        <taxon>Euteleostomi</taxon>
        <taxon>Mammalia</taxon>
        <taxon>Eutheria</taxon>
        <taxon>Euarchontoglires</taxon>
        <taxon>Scandentia</taxon>
        <taxon>Tupaiidae</taxon>
        <taxon>Tupaia</taxon>
    </lineage>
</organism>
<feature type="domain" description="LTD" evidence="18">
    <location>
        <begin position="906"/>
        <end position="1057"/>
    </location>
</feature>
<comment type="similarity">
    <text evidence="15">Belongs to the intermediate filament family.</text>
</comment>
<dbReference type="PROSITE" id="PS00226">
    <property type="entry name" value="IF_ROD_1"/>
    <property type="match status" value="1"/>
</dbReference>
<sequence>MKVLSGDSAVRAFQSTTAACAPVSHYRTVKSVDSSEESASDSDDDSSLWKRKRQKCFNPPPKPEPFQFGQSSQKAPAAGGKKINNIWGAVLQEQNQDAVATELGILGMEGTIDKSRQSETYNYLLAKKLRREAQEHSKELDKELDDYMQGDKKPGSKEEENGQGHLKRKRPVKDRLGDRLEMNYKGRYEITEEDSQEKVADEISFRYEAIHLPRFSLKQGMIPRRYVMPWKENMKFRKVNLKHADVCGIHAGPLEDSLFLDHSERLCHGEDRKVVLRKGPPEIKIADMPLHSPLSKYQSTVISHGFRRRLEISCFKVKLSISFPDTGFQKLIEVDDEHELCTFYEKRMATEVAADALGEEWKGYAVQIGRQTSLASSNQMMQEEAGVGGQGSRSDDGGVRLGEGKDPKDTHKVERMSNNSMQCSGCALPQAGKRKTNAWHVQARGSTENSALQLQVTEREEVRGRELTGLKALYETELADARRALDDTARERAKLQIELGKFKAEHDQLLLNYAKKESDLSGAQIKLREYEAALNSKDAALATALGDKKSLEGELEDLKDQIAQLEASLAAAKKQLADETLLKVDLENRCQSLTEDLEFRKNMYEEEINETRRKHETRLVEVDSGRQIEYEYKLAQALHEMREQHDAQVRLYKEELEQTYHAKLENARLSSEMNTSTVNSAREELMESRMRIESLSSQLSNLQKEVSPELDSRGADDVRVSHRPWPQRQPGKKRGVHVAETRTQQAVLENARLSSEMNTSTVNSAREELMESRMRIESLSSQLSNLQKESRACLERIQELEDMLAKERDNSRRMLSDKEREMAEIRDQMQQQLNDYEQLLDVKLALDMEISAYRKLLEGEEERLKLSPSPSSRVTVSRASSSRSVRTTRGKRKRVDVEESEASSSVSISHSASATGNVCIEEIDVDGKFIRLKNTSEQDQPMGGWEMIRKIGDTSVTYKYTSRYVLKAGQTVTDQPMGGWEMIRKIGDTSVTYKYTSRYVLKAGQTVTIWAANAGVTASPPTDLIWKNQNSWGTGEDVKVILKNSQGEEVAQRSTVFKTTIPEEEEEEEEAAGVVVEEELFHQQGAPRTSNRSCAIM</sequence>
<dbReference type="SMR" id="L9L0F6"/>
<evidence type="ECO:0000256" key="11">
    <source>
        <dbReference type="ARBA" id="ARBA00024186"/>
    </source>
</evidence>
<comment type="function">
    <text evidence="14">Lamins are intermediate filament proteins that assemble into a filamentous meshwork, and which constitute the major components of the nuclear lamina, a fibrous layer on the nucleoplasmic side of the inner nuclear membrane. Lamins provide a framework for the nuclear envelope, bridging the nuclear envelope and chromatin, thereby playing an important role in nuclear assembly, chromatin organization, nuclear membrane and telomere dynamics. The structural integrity of the lamina is strictly controlled by the cell cycle, as seen by the disintegration and formation of the nuclear envelope in prophase and telophase, respectively.</text>
</comment>
<dbReference type="PROSITE" id="PS51842">
    <property type="entry name" value="IF_ROD_2"/>
    <property type="match status" value="1"/>
</dbReference>
<feature type="region of interest" description="Disordered" evidence="17">
    <location>
        <begin position="26"/>
        <end position="80"/>
    </location>
</feature>
<dbReference type="PANTHER" id="PTHR45721">
    <property type="entry name" value="LAMIN DM0-RELATED"/>
    <property type="match status" value="1"/>
</dbReference>
<keyword evidence="2" id="KW-0488">Methylation</keyword>
<dbReference type="SMART" id="SM01405">
    <property type="entry name" value="Ribosomal_S6e"/>
    <property type="match status" value="1"/>
</dbReference>
<dbReference type="PANTHER" id="PTHR45721:SF3">
    <property type="entry name" value="LAMIN-B1"/>
    <property type="match status" value="1"/>
</dbReference>
<keyword evidence="8" id="KW-0687">Ribonucleoprotein</keyword>
<dbReference type="GO" id="GO:0007097">
    <property type="term" value="P:nuclear migration"/>
    <property type="evidence" value="ECO:0007669"/>
    <property type="project" value="TreeGrafter"/>
</dbReference>
<evidence type="ECO:0000313" key="21">
    <source>
        <dbReference type="Proteomes" id="UP000011518"/>
    </source>
</evidence>
<dbReference type="GO" id="GO:0005652">
    <property type="term" value="C:nuclear lamina"/>
    <property type="evidence" value="ECO:0007669"/>
    <property type="project" value="UniProtKB-SubCell"/>
</dbReference>
<feature type="coiled-coil region" evidence="16">
    <location>
        <begin position="471"/>
        <end position="614"/>
    </location>
</feature>
<dbReference type="EMBL" id="KB320570">
    <property type="protein sequence ID" value="ELW68438.1"/>
    <property type="molecule type" value="Genomic_DNA"/>
</dbReference>
<protein>
    <recommendedName>
        <fullName evidence="12">Small ribosomal subunit protein eS6</fullName>
    </recommendedName>
    <alternativeName>
        <fullName evidence="13">40S ribosomal protein S6</fullName>
    </alternativeName>
</protein>
<evidence type="ECO:0000259" key="18">
    <source>
        <dbReference type="PROSITE" id="PS51841"/>
    </source>
</evidence>
<reference evidence="21" key="2">
    <citation type="journal article" date="2013" name="Nat. Commun.">
        <title>Genome of the Chinese tree shrew.</title>
        <authorList>
            <person name="Fan Y."/>
            <person name="Huang Z.Y."/>
            <person name="Cao C.C."/>
            <person name="Chen C.S."/>
            <person name="Chen Y.X."/>
            <person name="Fan D.D."/>
            <person name="He J."/>
            <person name="Hou H.L."/>
            <person name="Hu L."/>
            <person name="Hu X.T."/>
            <person name="Jiang X.T."/>
            <person name="Lai R."/>
            <person name="Lang Y.S."/>
            <person name="Liang B."/>
            <person name="Liao S.G."/>
            <person name="Mu D."/>
            <person name="Ma Y.Y."/>
            <person name="Niu Y.Y."/>
            <person name="Sun X.Q."/>
            <person name="Xia J.Q."/>
            <person name="Xiao J."/>
            <person name="Xiong Z.Q."/>
            <person name="Xu L."/>
            <person name="Yang L."/>
            <person name="Zhang Y."/>
            <person name="Zhao W."/>
            <person name="Zhao X.D."/>
            <person name="Zheng Y.T."/>
            <person name="Zhou J.M."/>
            <person name="Zhu Y.B."/>
            <person name="Zhang G.J."/>
            <person name="Wang J."/>
            <person name="Yao Y.G."/>
        </authorList>
    </citation>
    <scope>NUCLEOTIDE SEQUENCE [LARGE SCALE GENOMIC DNA]</scope>
</reference>
<dbReference type="InterPro" id="IPR018039">
    <property type="entry name" value="IF_conserved"/>
</dbReference>
<evidence type="ECO:0000256" key="14">
    <source>
        <dbReference type="ARBA" id="ARBA00055600"/>
    </source>
</evidence>
<feature type="compositionally biased region" description="Basic and acidic residues" evidence="17">
    <location>
        <begin position="393"/>
        <end position="412"/>
    </location>
</feature>
<dbReference type="SUPFAM" id="SSF74853">
    <property type="entry name" value="Lamin A/C globular tail domain"/>
    <property type="match status" value="2"/>
</dbReference>
<feature type="coiled-coil region" evidence="16">
    <location>
        <begin position="762"/>
        <end position="846"/>
    </location>
</feature>
<evidence type="ECO:0000256" key="5">
    <source>
        <dbReference type="ARBA" id="ARBA00022980"/>
    </source>
</evidence>
<accession>L9L0F6</accession>
<feature type="compositionally biased region" description="Acidic residues" evidence="17">
    <location>
        <begin position="34"/>
        <end position="46"/>
    </location>
</feature>
<evidence type="ECO:0000256" key="10">
    <source>
        <dbReference type="ARBA" id="ARBA00023289"/>
    </source>
</evidence>
<dbReference type="FunFam" id="1.20.5.1160:FF:000007">
    <property type="entry name" value="Lamin B1"/>
    <property type="match status" value="1"/>
</dbReference>
<evidence type="ECO:0000256" key="13">
    <source>
        <dbReference type="ARBA" id="ARBA00035403"/>
    </source>
</evidence>
<evidence type="ECO:0000256" key="16">
    <source>
        <dbReference type="SAM" id="Coils"/>
    </source>
</evidence>
<dbReference type="PROSITE" id="PS51841">
    <property type="entry name" value="LTD"/>
    <property type="match status" value="1"/>
</dbReference>
<evidence type="ECO:0000256" key="17">
    <source>
        <dbReference type="SAM" id="MobiDB-lite"/>
    </source>
</evidence>
<keyword evidence="7" id="KW-0539">Nucleus</keyword>
<feature type="region of interest" description="Disordered" evidence="17">
    <location>
        <begin position="865"/>
        <end position="908"/>
    </location>
</feature>
<dbReference type="InterPro" id="IPR001322">
    <property type="entry name" value="Lamin_tail_dom"/>
</dbReference>
<name>L9L0F6_TUPCH</name>
<evidence type="ECO:0000256" key="1">
    <source>
        <dbReference type="ARBA" id="ARBA00009312"/>
    </source>
</evidence>
<keyword evidence="10" id="KW-0636">Prenylation</keyword>
<evidence type="ECO:0000256" key="7">
    <source>
        <dbReference type="ARBA" id="ARBA00023242"/>
    </source>
</evidence>
<dbReference type="Pfam" id="PF14983">
    <property type="entry name" value="SPMIP10-like"/>
    <property type="match status" value="1"/>
</dbReference>
<dbReference type="Pfam" id="PF00038">
    <property type="entry name" value="Filament"/>
    <property type="match status" value="2"/>
</dbReference>
<feature type="compositionally biased region" description="Basic and acidic residues" evidence="17">
    <location>
        <begin position="706"/>
        <end position="720"/>
    </location>
</feature>
<gene>
    <name evidence="20" type="ORF">TREES_T100006343</name>
</gene>
<reference evidence="21" key="1">
    <citation type="submission" date="2012-07" db="EMBL/GenBank/DDBJ databases">
        <title>Genome of the Chinese tree shrew, a rising model animal genetically related to primates.</title>
        <authorList>
            <person name="Zhang G."/>
            <person name="Fan Y."/>
            <person name="Yao Y."/>
            <person name="Huang Z."/>
        </authorList>
    </citation>
    <scope>NUCLEOTIDE SEQUENCE [LARGE SCALE GENOMIC DNA]</scope>
</reference>
<comment type="similarity">
    <text evidence="1">Belongs to the eukaryotic ribosomal protein eS6 family.</text>
</comment>
<dbReference type="Pfam" id="PF00932">
    <property type="entry name" value="LTD"/>
    <property type="match status" value="2"/>
</dbReference>
<dbReference type="Gene3D" id="2.60.40.1260">
    <property type="entry name" value="Lamin Tail domain"/>
    <property type="match status" value="2"/>
</dbReference>
<evidence type="ECO:0000256" key="12">
    <source>
        <dbReference type="ARBA" id="ARBA00035278"/>
    </source>
</evidence>
<keyword evidence="9" id="KW-0449">Lipoprotein</keyword>
<evidence type="ECO:0000256" key="2">
    <source>
        <dbReference type="ARBA" id="ARBA00022481"/>
    </source>
</evidence>
<dbReference type="SMART" id="SM01391">
    <property type="entry name" value="Filament"/>
    <property type="match status" value="1"/>
</dbReference>
<dbReference type="GO" id="GO:0051664">
    <property type="term" value="P:nuclear pore localization"/>
    <property type="evidence" value="ECO:0007669"/>
    <property type="project" value="TreeGrafter"/>
</dbReference>
<feature type="compositionally biased region" description="Basic and acidic residues" evidence="17">
    <location>
        <begin position="149"/>
        <end position="162"/>
    </location>
</feature>
<comment type="subcellular location">
    <subcellularLocation>
        <location evidence="11">Nucleus lamina</location>
    </subcellularLocation>
</comment>
<evidence type="ECO:0000259" key="19">
    <source>
        <dbReference type="PROSITE" id="PS51842"/>
    </source>
</evidence>
<evidence type="ECO:0000313" key="20">
    <source>
        <dbReference type="EMBL" id="ELW68438.1"/>
    </source>
</evidence>
<evidence type="ECO:0000256" key="6">
    <source>
        <dbReference type="ARBA" id="ARBA00023054"/>
    </source>
</evidence>
<keyword evidence="3" id="KW-0597">Phosphoprotein</keyword>
<evidence type="ECO:0000256" key="8">
    <source>
        <dbReference type="ARBA" id="ARBA00023274"/>
    </source>
</evidence>
<proteinExistence type="inferred from homology"/>
<dbReference type="Gene3D" id="1.20.5.170">
    <property type="match status" value="1"/>
</dbReference>
<dbReference type="Proteomes" id="UP000011518">
    <property type="component" value="Unassembled WGS sequence"/>
</dbReference>
<dbReference type="GO" id="GO:0006412">
    <property type="term" value="P:translation"/>
    <property type="evidence" value="ECO:0007669"/>
    <property type="project" value="InterPro"/>
</dbReference>
<keyword evidence="5" id="KW-0689">Ribosomal protein</keyword>
<feature type="coiled-coil region" evidence="16">
    <location>
        <begin position="678"/>
        <end position="705"/>
    </location>
</feature>
<dbReference type="InterPro" id="IPR027965">
    <property type="entry name" value="SPMIP10"/>
</dbReference>
<feature type="region of interest" description="Disordered" evidence="17">
    <location>
        <begin position="375"/>
        <end position="412"/>
    </location>
</feature>
<keyword evidence="6 16" id="KW-0175">Coiled coil</keyword>
<evidence type="ECO:0000256" key="9">
    <source>
        <dbReference type="ARBA" id="ARBA00023288"/>
    </source>
</evidence>
<dbReference type="GO" id="GO:0003735">
    <property type="term" value="F:structural constituent of ribosome"/>
    <property type="evidence" value="ECO:0007669"/>
    <property type="project" value="InterPro"/>
</dbReference>
<dbReference type="GO" id="GO:1990904">
    <property type="term" value="C:ribonucleoprotein complex"/>
    <property type="evidence" value="ECO:0007669"/>
    <property type="project" value="UniProtKB-KW"/>
</dbReference>
<feature type="domain" description="IF rod" evidence="19">
    <location>
        <begin position="448"/>
        <end position="864"/>
    </location>
</feature>
<dbReference type="Pfam" id="PF01092">
    <property type="entry name" value="Ribosomal_S6e"/>
    <property type="match status" value="1"/>
</dbReference>
<dbReference type="GO" id="GO:0090435">
    <property type="term" value="P:protein localization to nuclear envelope"/>
    <property type="evidence" value="ECO:0007669"/>
    <property type="project" value="TreeGrafter"/>
</dbReference>
<dbReference type="AlphaFoldDB" id="L9L0F6"/>
<dbReference type="InParanoid" id="L9L0F6"/>
<dbReference type="Gene3D" id="1.20.5.1160">
    <property type="entry name" value="Vasodilator-stimulated phosphoprotein"/>
    <property type="match status" value="2"/>
</dbReference>
<feature type="region of interest" description="Disordered" evidence="17">
    <location>
        <begin position="136"/>
        <end position="172"/>
    </location>
</feature>
<keyword evidence="21" id="KW-1185">Reference proteome</keyword>
<dbReference type="InterPro" id="IPR036415">
    <property type="entry name" value="Lamin_tail_dom_sf"/>
</dbReference>
<dbReference type="SUPFAM" id="SSF64593">
    <property type="entry name" value="Intermediate filament protein, coiled coil region"/>
    <property type="match status" value="1"/>
</dbReference>
<dbReference type="GO" id="GO:0005840">
    <property type="term" value="C:ribosome"/>
    <property type="evidence" value="ECO:0007669"/>
    <property type="project" value="UniProtKB-KW"/>
</dbReference>
<dbReference type="STRING" id="246437.L9L0F6"/>
<feature type="region of interest" description="Disordered" evidence="17">
    <location>
        <begin position="705"/>
        <end position="738"/>
    </location>
</feature>
<dbReference type="InterPro" id="IPR039008">
    <property type="entry name" value="IF_rod_dom"/>
</dbReference>
<dbReference type="GO" id="GO:0031507">
    <property type="term" value="P:heterochromatin formation"/>
    <property type="evidence" value="ECO:0007669"/>
    <property type="project" value="TreeGrafter"/>
</dbReference>
<dbReference type="FunCoup" id="L9L0F6">
    <property type="interactions" value="2028"/>
</dbReference>
<dbReference type="eggNOG" id="KOG3948">
    <property type="taxonomic scope" value="Eukaryota"/>
</dbReference>
<dbReference type="GO" id="GO:0005200">
    <property type="term" value="F:structural constituent of cytoskeleton"/>
    <property type="evidence" value="ECO:0007669"/>
    <property type="project" value="TreeGrafter"/>
</dbReference>
<evidence type="ECO:0000256" key="4">
    <source>
        <dbReference type="ARBA" id="ARBA00022754"/>
    </source>
</evidence>
<feature type="compositionally biased region" description="Low complexity" evidence="17">
    <location>
        <begin position="866"/>
        <end position="885"/>
    </location>
</feature>